<dbReference type="Pfam" id="PF00753">
    <property type="entry name" value="Lactamase_B"/>
    <property type="match status" value="1"/>
</dbReference>
<comment type="subcellular location">
    <subcellularLocation>
        <location evidence="3">Periplasm</location>
    </subcellularLocation>
</comment>
<feature type="signal peptide" evidence="13">
    <location>
        <begin position="1"/>
        <end position="21"/>
    </location>
</feature>
<dbReference type="EMBL" id="FOIR01000003">
    <property type="protein sequence ID" value="SEW36192.1"/>
    <property type="molecule type" value="Genomic_DNA"/>
</dbReference>
<evidence type="ECO:0000256" key="6">
    <source>
        <dbReference type="ARBA" id="ARBA00012865"/>
    </source>
</evidence>
<dbReference type="STRING" id="1267423.SAMN05216290_3153"/>
<dbReference type="EC" id="3.5.2.6" evidence="6"/>
<dbReference type="SUPFAM" id="SSF56281">
    <property type="entry name" value="Metallo-hydrolase/oxidoreductase"/>
    <property type="match status" value="1"/>
</dbReference>
<dbReference type="Gene3D" id="3.60.15.10">
    <property type="entry name" value="Ribonuclease Z/Hydroxyacylglutathione hydrolase-like"/>
    <property type="match status" value="1"/>
</dbReference>
<evidence type="ECO:0000256" key="4">
    <source>
        <dbReference type="ARBA" id="ARBA00005250"/>
    </source>
</evidence>
<feature type="domain" description="Metallo-beta-lactamase" evidence="14">
    <location>
        <begin position="72"/>
        <end position="243"/>
    </location>
</feature>
<comment type="similarity">
    <text evidence="4">Belongs to the metallo-beta-lactamase superfamily. Class-B beta-lactamase family.</text>
</comment>
<evidence type="ECO:0000256" key="7">
    <source>
        <dbReference type="ARBA" id="ARBA00022723"/>
    </source>
</evidence>
<evidence type="ECO:0000256" key="12">
    <source>
        <dbReference type="ARBA" id="ARBA00023251"/>
    </source>
</evidence>
<name>A0A1I0R6E8_9BACT</name>
<comment type="catalytic activity">
    <reaction evidence="1">
        <text>a beta-lactam + H2O = a substituted beta-amino acid</text>
        <dbReference type="Rhea" id="RHEA:20401"/>
        <dbReference type="ChEBI" id="CHEBI:15377"/>
        <dbReference type="ChEBI" id="CHEBI:35627"/>
        <dbReference type="ChEBI" id="CHEBI:140347"/>
        <dbReference type="EC" id="3.5.2.6"/>
    </reaction>
</comment>
<dbReference type="RefSeq" id="WP_090259644.1">
    <property type="nucleotide sequence ID" value="NZ_FOIR01000003.1"/>
</dbReference>
<sequence length="262" mass="29119">MKNRLLSFIFLCLTLFSCNQANTESQTVQKKTQPLQGESVVYKSETLSVVKLSDHTYLHISYLDTEAFGKVPCNGMFIIYEGESVVFDTPTNSENSRELIRFISSELKSKIVALIPTHFHEDCIGGIDEFDAHGITTYASKRTITLLNDNRYQFNVPINAFRDSLELKLSSETVVTHFLGEGHTEDNVVGYFSKDKVLFGGCLVKSVGASQGNLDDANVEQWSKTVANVKAKFPEASIVIPGHGKTGNTALLDYTIKLFNDK</sequence>
<dbReference type="GO" id="GO:0017001">
    <property type="term" value="P:antibiotic catabolic process"/>
    <property type="evidence" value="ECO:0007669"/>
    <property type="project" value="UniProtKB-ARBA"/>
</dbReference>
<dbReference type="GeneID" id="99987831"/>
<evidence type="ECO:0000256" key="3">
    <source>
        <dbReference type="ARBA" id="ARBA00004418"/>
    </source>
</evidence>
<comment type="cofactor">
    <cofactor evidence="2">
        <name>Zn(2+)</name>
        <dbReference type="ChEBI" id="CHEBI:29105"/>
    </cofactor>
</comment>
<evidence type="ECO:0000313" key="16">
    <source>
        <dbReference type="Proteomes" id="UP000199437"/>
    </source>
</evidence>
<keyword evidence="9" id="KW-0574">Periplasm</keyword>
<dbReference type="InterPro" id="IPR050855">
    <property type="entry name" value="NDM-1-like"/>
</dbReference>
<keyword evidence="12" id="KW-0046">Antibiotic resistance</keyword>
<proteinExistence type="inferred from homology"/>
<evidence type="ECO:0000256" key="8">
    <source>
        <dbReference type="ARBA" id="ARBA00022729"/>
    </source>
</evidence>
<keyword evidence="10" id="KW-0378">Hydrolase</keyword>
<evidence type="ECO:0000259" key="14">
    <source>
        <dbReference type="SMART" id="SM00849"/>
    </source>
</evidence>
<reference evidence="16" key="1">
    <citation type="submission" date="2016-10" db="EMBL/GenBank/DDBJ databases">
        <authorList>
            <person name="Varghese N."/>
            <person name="Submissions S."/>
        </authorList>
    </citation>
    <scope>NUCLEOTIDE SEQUENCE [LARGE SCALE GENOMIC DNA]</scope>
    <source>
        <strain evidence="16">CGMCC 1.12402</strain>
    </source>
</reference>
<keyword evidence="11" id="KW-0862">Zinc</keyword>
<evidence type="ECO:0000256" key="2">
    <source>
        <dbReference type="ARBA" id="ARBA00001947"/>
    </source>
</evidence>
<dbReference type="PANTHER" id="PTHR42951:SF4">
    <property type="entry name" value="ACYL-COENZYME A THIOESTERASE MBLAC2"/>
    <property type="match status" value="1"/>
</dbReference>
<keyword evidence="16" id="KW-1185">Reference proteome</keyword>
<evidence type="ECO:0000313" key="15">
    <source>
        <dbReference type="EMBL" id="SEW36192.1"/>
    </source>
</evidence>
<dbReference type="InterPro" id="IPR036866">
    <property type="entry name" value="RibonucZ/Hydroxyglut_hydro"/>
</dbReference>
<dbReference type="OrthoDB" id="9769598at2"/>
<organism evidence="15 16">
    <name type="scientific">Roseivirga pacifica</name>
    <dbReference type="NCBI Taxonomy" id="1267423"/>
    <lineage>
        <taxon>Bacteria</taxon>
        <taxon>Pseudomonadati</taxon>
        <taxon>Bacteroidota</taxon>
        <taxon>Cytophagia</taxon>
        <taxon>Cytophagales</taxon>
        <taxon>Roseivirgaceae</taxon>
        <taxon>Roseivirga</taxon>
    </lineage>
</organism>
<evidence type="ECO:0000256" key="10">
    <source>
        <dbReference type="ARBA" id="ARBA00022801"/>
    </source>
</evidence>
<evidence type="ECO:0000256" key="11">
    <source>
        <dbReference type="ARBA" id="ARBA00022833"/>
    </source>
</evidence>
<protein>
    <recommendedName>
        <fullName evidence="6">beta-lactamase</fullName>
        <ecNumber evidence="6">3.5.2.6</ecNumber>
    </recommendedName>
</protein>
<evidence type="ECO:0000256" key="1">
    <source>
        <dbReference type="ARBA" id="ARBA00001526"/>
    </source>
</evidence>
<evidence type="ECO:0000256" key="5">
    <source>
        <dbReference type="ARBA" id="ARBA00011245"/>
    </source>
</evidence>
<comment type="subunit">
    <text evidence="5">Monomer.</text>
</comment>
<gene>
    <name evidence="15" type="ORF">SAMN05216290_3153</name>
</gene>
<dbReference type="InterPro" id="IPR058199">
    <property type="entry name" value="BlaB//VIM/IMP-1"/>
</dbReference>
<dbReference type="Proteomes" id="UP000199437">
    <property type="component" value="Unassembled WGS sequence"/>
</dbReference>
<dbReference type="AlphaFoldDB" id="A0A1I0R6E8"/>
<feature type="chain" id="PRO_5011446538" description="beta-lactamase" evidence="13">
    <location>
        <begin position="22"/>
        <end position="262"/>
    </location>
</feature>
<dbReference type="CDD" id="cd16302">
    <property type="entry name" value="CcrA-like_MBL-B1"/>
    <property type="match status" value="1"/>
</dbReference>
<accession>A0A1I0R6E8</accession>
<keyword evidence="8 13" id="KW-0732">Signal</keyword>
<dbReference type="SMART" id="SM00849">
    <property type="entry name" value="Lactamase_B"/>
    <property type="match status" value="1"/>
</dbReference>
<keyword evidence="7" id="KW-0479">Metal-binding</keyword>
<evidence type="ECO:0000256" key="9">
    <source>
        <dbReference type="ARBA" id="ARBA00022764"/>
    </source>
</evidence>
<dbReference type="PROSITE" id="PS51257">
    <property type="entry name" value="PROKAR_LIPOPROTEIN"/>
    <property type="match status" value="1"/>
</dbReference>
<dbReference type="NCBIfam" id="NF033088">
    <property type="entry name" value="bla_subclass_B1"/>
    <property type="match status" value="1"/>
</dbReference>
<dbReference type="PANTHER" id="PTHR42951">
    <property type="entry name" value="METALLO-BETA-LACTAMASE DOMAIN-CONTAINING"/>
    <property type="match status" value="1"/>
</dbReference>
<evidence type="ECO:0000256" key="13">
    <source>
        <dbReference type="SAM" id="SignalP"/>
    </source>
</evidence>
<dbReference type="InterPro" id="IPR001279">
    <property type="entry name" value="Metallo-B-lactamas"/>
</dbReference>